<dbReference type="Proteomes" id="UP000311919">
    <property type="component" value="Unassembled WGS sequence"/>
</dbReference>
<dbReference type="PROSITE" id="PS00518">
    <property type="entry name" value="ZF_RING_1"/>
    <property type="match status" value="1"/>
</dbReference>
<dbReference type="Gene3D" id="3.10.20.90">
    <property type="entry name" value="Phosphatidylinositol 3-kinase Catalytic Subunit, Chain A, domain 1"/>
    <property type="match status" value="1"/>
</dbReference>
<dbReference type="EC" id="5.4.99.25" evidence="3"/>
<organism evidence="12 13">
    <name type="scientific">Schistosoma japonicum</name>
    <name type="common">Blood fluke</name>
    <dbReference type="NCBI Taxonomy" id="6182"/>
    <lineage>
        <taxon>Eukaryota</taxon>
        <taxon>Metazoa</taxon>
        <taxon>Spiralia</taxon>
        <taxon>Lophotrochozoa</taxon>
        <taxon>Platyhelminthes</taxon>
        <taxon>Trematoda</taxon>
        <taxon>Digenea</taxon>
        <taxon>Strigeidida</taxon>
        <taxon>Schistosomatoidea</taxon>
        <taxon>Schistosomatidae</taxon>
        <taxon>Schistosoma</taxon>
    </lineage>
</organism>
<evidence type="ECO:0000256" key="1">
    <source>
        <dbReference type="ARBA" id="ARBA00004123"/>
    </source>
</evidence>
<protein>
    <recommendedName>
        <fullName evidence="3">tRNA pseudouridine(55) synthase</fullName>
        <ecNumber evidence="3">5.4.99.25</ecNumber>
    </recommendedName>
</protein>
<feature type="domain" description="RING-type" evidence="11">
    <location>
        <begin position="22"/>
        <end position="61"/>
    </location>
</feature>
<comment type="caution">
    <text evidence="12">The sequence shown here is derived from an EMBL/GenBank/DDBJ whole genome shotgun (WGS) entry which is preliminary data.</text>
</comment>
<dbReference type="InterPro" id="IPR017907">
    <property type="entry name" value="Znf_RING_CS"/>
</dbReference>
<evidence type="ECO:0000256" key="5">
    <source>
        <dbReference type="ARBA" id="ARBA00022723"/>
    </source>
</evidence>
<keyword evidence="13" id="KW-1185">Reference proteome</keyword>
<evidence type="ECO:0000256" key="2">
    <source>
        <dbReference type="ARBA" id="ARBA00009652"/>
    </source>
</evidence>
<dbReference type="Gene3D" id="3.30.70.3190">
    <property type="match status" value="1"/>
</dbReference>
<dbReference type="GO" id="GO:0031119">
    <property type="term" value="P:tRNA pseudouridine synthesis"/>
    <property type="evidence" value="ECO:0007669"/>
    <property type="project" value="TreeGrafter"/>
</dbReference>
<dbReference type="GO" id="GO:0008270">
    <property type="term" value="F:zinc ion binding"/>
    <property type="evidence" value="ECO:0007669"/>
    <property type="project" value="UniProtKB-KW"/>
</dbReference>
<dbReference type="InterPro" id="IPR001841">
    <property type="entry name" value="Znf_RING"/>
</dbReference>
<keyword evidence="6 10" id="KW-0863">Zinc-finger</keyword>
<keyword evidence="4" id="KW-0819">tRNA processing</keyword>
<dbReference type="GO" id="GO:0003723">
    <property type="term" value="F:RNA binding"/>
    <property type="evidence" value="ECO:0007669"/>
    <property type="project" value="InterPro"/>
</dbReference>
<dbReference type="Gene3D" id="3.30.70.2510">
    <property type="match status" value="1"/>
</dbReference>
<evidence type="ECO:0000256" key="10">
    <source>
        <dbReference type="PROSITE-ProRule" id="PRU00175"/>
    </source>
</evidence>
<evidence type="ECO:0000256" key="4">
    <source>
        <dbReference type="ARBA" id="ARBA00022694"/>
    </source>
</evidence>
<evidence type="ECO:0000256" key="3">
    <source>
        <dbReference type="ARBA" id="ARBA00012787"/>
    </source>
</evidence>
<proteinExistence type="inferred from homology"/>
<dbReference type="Gene3D" id="3.30.40.10">
    <property type="entry name" value="Zinc/RING finger domain, C3HC4 (zinc finger)"/>
    <property type="match status" value="1"/>
</dbReference>
<dbReference type="SUPFAM" id="SSF57850">
    <property type="entry name" value="RING/U-box"/>
    <property type="match status" value="1"/>
</dbReference>
<dbReference type="OrthoDB" id="271937at2759"/>
<keyword evidence="9" id="KW-0539">Nucleus</keyword>
<dbReference type="SUPFAM" id="SSF55120">
    <property type="entry name" value="Pseudouridine synthase"/>
    <property type="match status" value="1"/>
</dbReference>
<dbReference type="SMART" id="SM00184">
    <property type="entry name" value="RING"/>
    <property type="match status" value="1"/>
</dbReference>
<dbReference type="STRING" id="6182.A0A4Z2D4T6"/>
<dbReference type="GO" id="GO:0005634">
    <property type="term" value="C:nucleus"/>
    <property type="evidence" value="ECO:0007669"/>
    <property type="project" value="UniProtKB-SubCell"/>
</dbReference>
<gene>
    <name evidence="12" type="ORF">EWB00_004569</name>
</gene>
<keyword evidence="8" id="KW-0413">Isomerase</keyword>
<evidence type="ECO:0000256" key="9">
    <source>
        <dbReference type="ARBA" id="ARBA00023242"/>
    </source>
</evidence>
<comment type="subcellular location">
    <subcellularLocation>
        <location evidence="1">Nucleus</location>
    </subcellularLocation>
</comment>
<evidence type="ECO:0000313" key="13">
    <source>
        <dbReference type="Proteomes" id="UP000311919"/>
    </source>
</evidence>
<dbReference type="PROSITE" id="PS50089">
    <property type="entry name" value="ZF_RING_2"/>
    <property type="match status" value="1"/>
</dbReference>
<dbReference type="GO" id="GO:0160148">
    <property type="term" value="F:tRNA pseudouridine(55) synthase activity"/>
    <property type="evidence" value="ECO:0007669"/>
    <property type="project" value="UniProtKB-EC"/>
</dbReference>
<reference evidence="12 13" key="1">
    <citation type="submission" date="2019-03" db="EMBL/GenBank/DDBJ databases">
        <title>An improved genome assembly of the fluke Schistosoma japonicum.</title>
        <authorList>
            <person name="Hu W."/>
            <person name="Luo F."/>
            <person name="Yin M."/>
            <person name="Mo X."/>
            <person name="Sun C."/>
            <person name="Wu Q."/>
            <person name="Zhu B."/>
            <person name="Xiang M."/>
            <person name="Wang J."/>
            <person name="Wang Y."/>
            <person name="Zhang T."/>
            <person name="Xu B."/>
            <person name="Zheng H."/>
            <person name="Feng Z."/>
        </authorList>
    </citation>
    <scope>NUCLEOTIDE SEQUENCE [LARGE SCALE GENOMIC DNA]</scope>
    <source>
        <strain evidence="12">HuSjv2</strain>
        <tissue evidence="12">Worms</tissue>
    </source>
</reference>
<dbReference type="InterPro" id="IPR039894">
    <property type="entry name" value="Pus10-like"/>
</dbReference>
<dbReference type="AlphaFoldDB" id="A0A4Z2D4T6"/>
<dbReference type="FunFam" id="3.30.40.10:FF:000122">
    <property type="entry name" value="polycomb group RING finger protein 1"/>
    <property type="match status" value="1"/>
</dbReference>
<comment type="similarity">
    <text evidence="2">Belongs to the pseudouridine synthase Pus10 family.</text>
</comment>
<dbReference type="FunFam" id="3.30.70.2510:FF:000001">
    <property type="entry name" value="tRNA pseudouridine synthase Pus10"/>
    <property type="match status" value="1"/>
</dbReference>
<keyword evidence="7" id="KW-0862">Zinc</keyword>
<sequence>MLSMTTSHSGVKLSSLNGHLICGLCGGYLIDATVLTECIHVFCRSCILKYLLENKICPLCQSLIQETRPGQALRPDIALQRIVYKLVPGLLKTEMKRLSEFKELYLKESLYTENVVCSKEVLAKRNNPCSTAGYSVSNLCSSPLPTALATRSLSKSPCGLISSTHATQMLVSNRLPSSAAFLVPDDEFVSLALIHLTSLPSYSKVSDSLICKRQDNFKLAPKSESSRSQPPSPHSNRQYANSIYLLCPAVVTVANLHHLLLSKYQLDPARQIVDLYLNGECLEPSHSLREIMSNEVISCINQCLHDFGVCKCCIIRLTNGRCQRTDFLSVFHSQAYPDDYICKICFGLLHNHYLCDIPRNLSELQNEKMEFTNEEFNNYVLLYLYKQLNESRYQYTAYQLQITEPINVVLREQFLWDDLICISTDYVNSTLSSSSISDNLTNLPVTFTKNDINSMRSYAIPVKTGWKWIVEEKLSSLLKVPLIYSLREDTELKQIKASELNIDNSNYDRETNIVCLNVEFSNISIQSDYDMFVSCLELSPLDSIRSRIARLKNTKLSRKRPRFNYSKKQEIYKSKNASHELMKTDELSFQMINSKDNSSIFNPSSVINIGYILPNSFCFSRGFLTELLPLLKDTCLQSNYLRKISNNNCPPAFITSLKIFRSIPLYLAGRYVKLSRRLPQSPWIIGSQRKLDSSVEELITHLILPQFGKNAQSRFITAGREDVDVRCLGLGRPFAIEIINYELLPSEIIQQWSTNNNQNKLVVECCNDQNNQSEPLDLLKLASYVNSNTQNRVLIRDLQLVSSKSAAAALKLGEMQKAKCYRAVCWCPQGGLNTGLLMKMQQYTSTLINRTNDENINHIMSTVHWPPLKTGSLKYGKIYFGPLQINQLTPIRVLHRRPLLNRKRTIYHLCFMSFVETMKDNIPEFDDFRLWSKLYPQDELFILEIRCEAGTYVKELVHGDLGRSNPSLASIFDRQLDILALDVTAVELDWPTRLKDPSVLLVNAEN</sequence>
<dbReference type="PANTHER" id="PTHR21568:SF0">
    <property type="entry name" value="TRNA PSEUDOURIDINE SYNTHASE PUS10"/>
    <property type="match status" value="1"/>
</dbReference>
<dbReference type="PANTHER" id="PTHR21568">
    <property type="entry name" value="TRNA PSEUDOURIDINE SYNTHASE PUS10"/>
    <property type="match status" value="1"/>
</dbReference>
<evidence type="ECO:0000313" key="12">
    <source>
        <dbReference type="EMBL" id="TNN11491.1"/>
    </source>
</evidence>
<evidence type="ECO:0000256" key="7">
    <source>
        <dbReference type="ARBA" id="ARBA00022833"/>
    </source>
</evidence>
<dbReference type="InterPro" id="IPR020103">
    <property type="entry name" value="PsdUridine_synth_cat_dom_sf"/>
</dbReference>
<evidence type="ECO:0000259" key="11">
    <source>
        <dbReference type="PROSITE" id="PS50089"/>
    </source>
</evidence>
<accession>A0A4Z2D4T6</accession>
<dbReference type="InterPro" id="IPR013083">
    <property type="entry name" value="Znf_RING/FYVE/PHD"/>
</dbReference>
<dbReference type="Pfam" id="PF21238">
    <property type="entry name" value="Pus10_C"/>
    <property type="match status" value="2"/>
</dbReference>
<dbReference type="InterPro" id="IPR048741">
    <property type="entry name" value="Pus10-like_C"/>
</dbReference>
<keyword evidence="5" id="KW-0479">Metal-binding</keyword>
<evidence type="ECO:0000256" key="8">
    <source>
        <dbReference type="ARBA" id="ARBA00023235"/>
    </source>
</evidence>
<name>A0A4Z2D4T6_SCHJA</name>
<evidence type="ECO:0000256" key="6">
    <source>
        <dbReference type="ARBA" id="ARBA00022771"/>
    </source>
</evidence>
<dbReference type="Pfam" id="PF13923">
    <property type="entry name" value="zf-C3HC4_2"/>
    <property type="match status" value="1"/>
</dbReference>
<dbReference type="EMBL" id="SKCS01000290">
    <property type="protein sequence ID" value="TNN11491.1"/>
    <property type="molecule type" value="Genomic_DNA"/>
</dbReference>